<dbReference type="GO" id="GO:0006777">
    <property type="term" value="P:Mo-molybdopterin cofactor biosynthetic process"/>
    <property type="evidence" value="ECO:0007669"/>
    <property type="project" value="UniProtKB-UniRule"/>
</dbReference>
<dbReference type="GO" id="GO:0005525">
    <property type="term" value="F:GTP binding"/>
    <property type="evidence" value="ECO:0007669"/>
    <property type="project" value="UniProtKB-UniRule"/>
</dbReference>
<protein>
    <recommendedName>
        <fullName evidence="1 12">GTP 3',8-cyclase</fullName>
        <ecNumber evidence="1 12">4.1.99.22</ecNumber>
    </recommendedName>
    <alternativeName>
        <fullName evidence="12">Molybdenum cofactor biosynthesis protein A</fullName>
    </alternativeName>
</protein>
<dbReference type="EMBL" id="FNIV01000005">
    <property type="protein sequence ID" value="SDO35088.1"/>
    <property type="molecule type" value="Genomic_DNA"/>
</dbReference>
<evidence type="ECO:0000313" key="14">
    <source>
        <dbReference type="EMBL" id="SDO35088.1"/>
    </source>
</evidence>
<dbReference type="AlphaFoldDB" id="A0A1H0IUE6"/>
<evidence type="ECO:0000256" key="7">
    <source>
        <dbReference type="ARBA" id="ARBA00023014"/>
    </source>
</evidence>
<comment type="function">
    <text evidence="12">Catalyzes the cyclization of GTP to (8S)-3',8-cyclo-7,8-dihydroguanosine 5'-triphosphate.</text>
</comment>
<feature type="binding site" evidence="12">
    <location>
        <position position="27"/>
    </location>
    <ligand>
        <name>[4Fe-4S] cluster</name>
        <dbReference type="ChEBI" id="CHEBI:49883"/>
        <label>1</label>
        <note>4Fe-4S-S-AdoMet</note>
    </ligand>
</feature>
<sequence>MTTLPRELIDDFGRRVNYVRISVTDRCDFRCVYCMSEEMTFLPRAQVLTLEELALVARAFVELGVEKIRLTGGEPLVRRDIDSLVAQVGGLSGLKDFAMTTNGASLPKYADRLREGGLKRLNISLDSLDPERFRRLTRTGDLARVIDGIRAAREAGFERIKLNAVILKGRNDDEVLDLVDFARQEGLDISFIEEMPLGDVSDHSRAETYCSSDEVQAMIEARYPLTPTTETTPGPSRYFRMADSDSRIGFISPHSHNFCASCNRVRVTVEGRLLLCLGNEHSVDLRRVLRAHPGDIEALKRAIVAAMSLKPERHHFSTDGDVQVVRFMNMTGG</sequence>
<gene>
    <name evidence="12" type="primary">moaA</name>
    <name evidence="14" type="ORF">SAMN04487957_105266</name>
</gene>
<dbReference type="InterPro" id="IPR050105">
    <property type="entry name" value="MoCo_biosynth_MoaA/MoaC"/>
</dbReference>
<dbReference type="Proteomes" id="UP000199075">
    <property type="component" value="Unassembled WGS sequence"/>
</dbReference>
<dbReference type="CDD" id="cd21117">
    <property type="entry name" value="Twitch_MoaA"/>
    <property type="match status" value="1"/>
</dbReference>
<dbReference type="PROSITE" id="PS51918">
    <property type="entry name" value="RADICAL_SAM"/>
    <property type="match status" value="1"/>
</dbReference>
<dbReference type="PANTHER" id="PTHR22960:SF0">
    <property type="entry name" value="MOLYBDENUM COFACTOR BIOSYNTHESIS PROTEIN 1"/>
    <property type="match status" value="1"/>
</dbReference>
<feature type="binding site" evidence="12">
    <location>
        <position position="276"/>
    </location>
    <ligand>
        <name>[4Fe-4S] cluster</name>
        <dbReference type="ChEBI" id="CHEBI:49883"/>
        <label>2</label>
        <note>4Fe-4S-substrate</note>
    </ligand>
</feature>
<dbReference type="InterPro" id="IPR013483">
    <property type="entry name" value="MoaA"/>
</dbReference>
<evidence type="ECO:0000256" key="6">
    <source>
        <dbReference type="ARBA" id="ARBA00023004"/>
    </source>
</evidence>
<feature type="binding site" evidence="12">
    <location>
        <position position="259"/>
    </location>
    <ligand>
        <name>[4Fe-4S] cluster</name>
        <dbReference type="ChEBI" id="CHEBI:49883"/>
        <label>2</label>
        <note>4Fe-4S-substrate</note>
    </ligand>
</feature>
<dbReference type="NCBIfam" id="TIGR02666">
    <property type="entry name" value="moaA"/>
    <property type="match status" value="1"/>
</dbReference>
<keyword evidence="8 12" id="KW-0342">GTP-binding</keyword>
<organism evidence="14 15">
    <name type="scientific">Halomonas shengliensis</name>
    <dbReference type="NCBI Taxonomy" id="419597"/>
    <lineage>
        <taxon>Bacteria</taxon>
        <taxon>Pseudomonadati</taxon>
        <taxon>Pseudomonadota</taxon>
        <taxon>Gammaproteobacteria</taxon>
        <taxon>Oceanospirillales</taxon>
        <taxon>Halomonadaceae</taxon>
        <taxon>Halomonas</taxon>
    </lineage>
</organism>
<evidence type="ECO:0000256" key="9">
    <source>
        <dbReference type="ARBA" id="ARBA00023150"/>
    </source>
</evidence>
<dbReference type="SFLD" id="SFLDG01383">
    <property type="entry name" value="cyclic_pyranopterin_phosphate"/>
    <property type="match status" value="1"/>
</dbReference>
<evidence type="ECO:0000259" key="13">
    <source>
        <dbReference type="PROSITE" id="PS51918"/>
    </source>
</evidence>
<dbReference type="InterPro" id="IPR006638">
    <property type="entry name" value="Elp3/MiaA/NifB-like_rSAM"/>
</dbReference>
<evidence type="ECO:0000256" key="11">
    <source>
        <dbReference type="ARBA" id="ARBA00048697"/>
    </source>
</evidence>
<evidence type="ECO:0000256" key="2">
    <source>
        <dbReference type="ARBA" id="ARBA00022485"/>
    </source>
</evidence>
<dbReference type="GO" id="GO:1904047">
    <property type="term" value="F:S-adenosyl-L-methionine binding"/>
    <property type="evidence" value="ECO:0007669"/>
    <property type="project" value="UniProtKB-UniRule"/>
</dbReference>
<dbReference type="Gene3D" id="3.20.20.70">
    <property type="entry name" value="Aldolase class I"/>
    <property type="match status" value="1"/>
</dbReference>
<keyword evidence="10 12" id="KW-0456">Lyase</keyword>
<dbReference type="PANTHER" id="PTHR22960">
    <property type="entry name" value="MOLYBDOPTERIN COFACTOR SYNTHESIS PROTEIN A"/>
    <property type="match status" value="1"/>
</dbReference>
<evidence type="ECO:0000256" key="3">
    <source>
        <dbReference type="ARBA" id="ARBA00022691"/>
    </source>
</evidence>
<feature type="binding site" evidence="12">
    <location>
        <position position="124"/>
    </location>
    <ligand>
        <name>S-adenosyl-L-methionine</name>
        <dbReference type="ChEBI" id="CHEBI:59789"/>
    </ligand>
</feature>
<dbReference type="InterPro" id="IPR013785">
    <property type="entry name" value="Aldolase_TIM"/>
</dbReference>
<proteinExistence type="inferred from homology"/>
<name>A0A1H0IUE6_9GAMM</name>
<dbReference type="PROSITE" id="PS01305">
    <property type="entry name" value="MOAA_NIFB_PQQE"/>
    <property type="match status" value="1"/>
</dbReference>
<feature type="binding site" evidence="12">
    <location>
        <position position="161"/>
    </location>
    <ligand>
        <name>GTP</name>
        <dbReference type="ChEBI" id="CHEBI:37565"/>
    </ligand>
</feature>
<comment type="catalytic activity">
    <reaction evidence="11 12">
        <text>GTP + AH2 + S-adenosyl-L-methionine = (8S)-3',8-cyclo-7,8-dihydroguanosine 5'-triphosphate + 5'-deoxyadenosine + L-methionine + A + H(+)</text>
        <dbReference type="Rhea" id="RHEA:49576"/>
        <dbReference type="ChEBI" id="CHEBI:13193"/>
        <dbReference type="ChEBI" id="CHEBI:15378"/>
        <dbReference type="ChEBI" id="CHEBI:17319"/>
        <dbReference type="ChEBI" id="CHEBI:17499"/>
        <dbReference type="ChEBI" id="CHEBI:37565"/>
        <dbReference type="ChEBI" id="CHEBI:57844"/>
        <dbReference type="ChEBI" id="CHEBI:59789"/>
        <dbReference type="ChEBI" id="CHEBI:131766"/>
        <dbReference type="EC" id="4.1.99.22"/>
    </reaction>
</comment>
<keyword evidence="3 12" id="KW-0949">S-adenosyl-L-methionine</keyword>
<feature type="domain" description="Radical SAM core" evidence="13">
    <location>
        <begin position="11"/>
        <end position="222"/>
    </location>
</feature>
<dbReference type="SFLD" id="SFLDS00029">
    <property type="entry name" value="Radical_SAM"/>
    <property type="match status" value="1"/>
</dbReference>
<dbReference type="Pfam" id="PF04055">
    <property type="entry name" value="Radical_SAM"/>
    <property type="match status" value="1"/>
</dbReference>
<dbReference type="InterPro" id="IPR000385">
    <property type="entry name" value="MoaA_NifB_PqqE_Fe-S-bd_CS"/>
</dbReference>
<dbReference type="GO" id="GO:0051539">
    <property type="term" value="F:4 iron, 4 sulfur cluster binding"/>
    <property type="evidence" value="ECO:0007669"/>
    <property type="project" value="UniProtKB-UniRule"/>
</dbReference>
<keyword evidence="2 12" id="KW-0004">4Fe-4S</keyword>
<feature type="binding site" evidence="12">
    <location>
        <position position="73"/>
    </location>
    <ligand>
        <name>S-adenosyl-L-methionine</name>
        <dbReference type="ChEBI" id="CHEBI:59789"/>
    </ligand>
</feature>
<dbReference type="CDD" id="cd01335">
    <property type="entry name" value="Radical_SAM"/>
    <property type="match status" value="1"/>
</dbReference>
<keyword evidence="7 12" id="KW-0411">Iron-sulfur</keyword>
<dbReference type="SFLD" id="SFLDG01067">
    <property type="entry name" value="SPASM/twitch_domain_containing"/>
    <property type="match status" value="1"/>
</dbReference>
<feature type="binding site" evidence="12">
    <location>
        <position position="20"/>
    </location>
    <ligand>
        <name>GTP</name>
        <dbReference type="ChEBI" id="CHEBI:37565"/>
    </ligand>
</feature>
<comment type="pathway">
    <text evidence="12">Cofactor biosynthesis; molybdopterin biosynthesis.</text>
</comment>
<dbReference type="STRING" id="419597.SAMN04487957_105266"/>
<feature type="binding site" evidence="12">
    <location>
        <position position="31"/>
    </location>
    <ligand>
        <name>[4Fe-4S] cluster</name>
        <dbReference type="ChEBI" id="CHEBI:49883"/>
        <label>1</label>
        <note>4Fe-4S-S-AdoMet</note>
    </ligand>
</feature>
<feature type="binding site" evidence="12">
    <location>
        <position position="262"/>
    </location>
    <ligand>
        <name>[4Fe-4S] cluster</name>
        <dbReference type="ChEBI" id="CHEBI:49883"/>
        <label>2</label>
        <note>4Fe-4S-substrate</note>
    </ligand>
</feature>
<dbReference type="InterPro" id="IPR007197">
    <property type="entry name" value="rSAM"/>
</dbReference>
<comment type="subunit">
    <text evidence="12">Monomer and homodimer.</text>
</comment>
<feature type="binding site" evidence="12">
    <location>
        <position position="34"/>
    </location>
    <ligand>
        <name>[4Fe-4S] cluster</name>
        <dbReference type="ChEBI" id="CHEBI:49883"/>
        <label>1</label>
        <note>4Fe-4S-S-AdoMet</note>
    </ligand>
</feature>
<dbReference type="GO" id="GO:0046872">
    <property type="term" value="F:metal ion binding"/>
    <property type="evidence" value="ECO:0007669"/>
    <property type="project" value="UniProtKB-KW"/>
</dbReference>
<dbReference type="HAMAP" id="MF_01225_B">
    <property type="entry name" value="MoaA_B"/>
    <property type="match status" value="1"/>
</dbReference>
<feature type="binding site" evidence="12">
    <location>
        <begin position="264"/>
        <end position="266"/>
    </location>
    <ligand>
        <name>GTP</name>
        <dbReference type="ChEBI" id="CHEBI:37565"/>
    </ligand>
</feature>
<reference evidence="15" key="1">
    <citation type="submission" date="2016-10" db="EMBL/GenBank/DDBJ databases">
        <authorList>
            <person name="Varghese N."/>
            <person name="Submissions S."/>
        </authorList>
    </citation>
    <scope>NUCLEOTIDE SEQUENCE [LARGE SCALE GENOMIC DNA]</scope>
    <source>
        <strain evidence="15">CGMCC 1.6444</strain>
    </source>
</reference>
<dbReference type="InterPro" id="IPR058240">
    <property type="entry name" value="rSAM_sf"/>
</dbReference>
<evidence type="ECO:0000256" key="1">
    <source>
        <dbReference type="ARBA" id="ARBA00012167"/>
    </source>
</evidence>
<dbReference type="GO" id="GO:0061798">
    <property type="term" value="F:GTP 3',8'-cyclase activity"/>
    <property type="evidence" value="ECO:0007669"/>
    <property type="project" value="UniProtKB-UniRule"/>
</dbReference>
<dbReference type="SUPFAM" id="SSF102114">
    <property type="entry name" value="Radical SAM enzymes"/>
    <property type="match status" value="1"/>
</dbReference>
<evidence type="ECO:0000313" key="15">
    <source>
        <dbReference type="Proteomes" id="UP000199075"/>
    </source>
</evidence>
<dbReference type="SMART" id="SM00729">
    <property type="entry name" value="Elp3"/>
    <property type="match status" value="1"/>
</dbReference>
<dbReference type="InterPro" id="IPR040064">
    <property type="entry name" value="MoaA-like"/>
</dbReference>
<dbReference type="Pfam" id="PF06463">
    <property type="entry name" value="Mob_synth_C"/>
    <property type="match status" value="1"/>
</dbReference>
<comment type="similarity">
    <text evidence="12">Belongs to the radical SAM superfamily. MoaA family.</text>
</comment>
<keyword evidence="15" id="KW-1185">Reference proteome</keyword>
<dbReference type="EC" id="4.1.99.22" evidence="1 12"/>
<dbReference type="UniPathway" id="UPA00344"/>
<feature type="binding site" evidence="12">
    <location>
        <position position="33"/>
    </location>
    <ligand>
        <name>S-adenosyl-L-methionine</name>
        <dbReference type="ChEBI" id="CHEBI:59789"/>
    </ligand>
</feature>
<comment type="cofactor">
    <cofactor evidence="12">
        <name>[4Fe-4S] cluster</name>
        <dbReference type="ChEBI" id="CHEBI:49883"/>
    </cofactor>
    <text evidence="12">Binds 2 [4Fe-4S] clusters. Binds 1 [4Fe-4S] cluster coordinated with 3 cysteines and an exchangeable S-adenosyl-L-methionine and 1 [4Fe-4S] cluster coordinated with 3 cysteines and the GTP-derived substrate.</text>
</comment>
<feature type="binding site" evidence="12">
    <location>
        <position position="100"/>
    </location>
    <ligand>
        <name>GTP</name>
        <dbReference type="ChEBI" id="CHEBI:37565"/>
    </ligand>
</feature>
<evidence type="ECO:0000256" key="8">
    <source>
        <dbReference type="ARBA" id="ARBA00023134"/>
    </source>
</evidence>
<dbReference type="SFLD" id="SFLDG01386">
    <property type="entry name" value="main_SPASM_domain-containing"/>
    <property type="match status" value="1"/>
</dbReference>
<keyword evidence="5 12" id="KW-0547">Nucleotide-binding</keyword>
<accession>A0A1H0IUE6</accession>
<feature type="binding site" evidence="12">
    <location>
        <position position="195"/>
    </location>
    <ligand>
        <name>S-adenosyl-L-methionine</name>
        <dbReference type="ChEBI" id="CHEBI:59789"/>
    </ligand>
</feature>
<keyword evidence="9 12" id="KW-0501">Molybdenum cofactor biosynthesis</keyword>
<evidence type="ECO:0000256" key="5">
    <source>
        <dbReference type="ARBA" id="ARBA00022741"/>
    </source>
</evidence>
<dbReference type="GO" id="GO:0061799">
    <property type="term" value="F:cyclic pyranopterin monophosphate synthase activity"/>
    <property type="evidence" value="ECO:0007669"/>
    <property type="project" value="TreeGrafter"/>
</dbReference>
<evidence type="ECO:0000256" key="12">
    <source>
        <dbReference type="HAMAP-Rule" id="MF_01225"/>
    </source>
</evidence>
<evidence type="ECO:0000256" key="4">
    <source>
        <dbReference type="ARBA" id="ARBA00022723"/>
    </source>
</evidence>
<dbReference type="InterPro" id="IPR010505">
    <property type="entry name" value="MoaA_twitch"/>
</dbReference>
<keyword evidence="6 12" id="KW-0408">Iron</keyword>
<keyword evidence="4 12" id="KW-0479">Metal-binding</keyword>
<evidence type="ECO:0000256" key="10">
    <source>
        <dbReference type="ARBA" id="ARBA00023239"/>
    </source>
</evidence>
<feature type="binding site" evidence="12">
    <location>
        <position position="69"/>
    </location>
    <ligand>
        <name>GTP</name>
        <dbReference type="ChEBI" id="CHEBI:37565"/>
    </ligand>
</feature>